<dbReference type="OMA" id="YIPCAIW"/>
<dbReference type="OrthoDB" id="6506290at2759"/>
<feature type="transmembrane region" description="Helical" evidence="1">
    <location>
        <begin position="90"/>
        <end position="110"/>
    </location>
</feature>
<evidence type="ECO:0000256" key="1">
    <source>
        <dbReference type="SAM" id="Phobius"/>
    </source>
</evidence>
<organism evidence="2 3">
    <name type="scientific">Dermatophagoides pteronyssinus</name>
    <name type="common">European house dust mite</name>
    <dbReference type="NCBI Taxonomy" id="6956"/>
    <lineage>
        <taxon>Eukaryota</taxon>
        <taxon>Metazoa</taxon>
        <taxon>Ecdysozoa</taxon>
        <taxon>Arthropoda</taxon>
        <taxon>Chelicerata</taxon>
        <taxon>Arachnida</taxon>
        <taxon>Acari</taxon>
        <taxon>Acariformes</taxon>
        <taxon>Sarcoptiformes</taxon>
        <taxon>Astigmata</taxon>
        <taxon>Psoroptidia</taxon>
        <taxon>Analgoidea</taxon>
        <taxon>Pyroglyphidae</taxon>
        <taxon>Dermatophagoidinae</taxon>
        <taxon>Dermatophagoides</taxon>
    </lineage>
</organism>
<proteinExistence type="predicted"/>
<keyword evidence="1" id="KW-0472">Membrane</keyword>
<feature type="transmembrane region" description="Helical" evidence="1">
    <location>
        <begin position="61"/>
        <end position="83"/>
    </location>
</feature>
<dbReference type="RefSeq" id="XP_027193747.1">
    <property type="nucleotide sequence ID" value="XM_027337946.1"/>
</dbReference>
<dbReference type="AlphaFoldDB" id="A0A6P6XK26"/>
<protein>
    <submittedName>
        <fullName evidence="3">Uncharacterized protein LOC113788491</fullName>
    </submittedName>
</protein>
<evidence type="ECO:0000313" key="3">
    <source>
        <dbReference type="RefSeq" id="XP_027193747.1"/>
    </source>
</evidence>
<dbReference type="Proteomes" id="UP000515146">
    <property type="component" value="Unplaced"/>
</dbReference>
<keyword evidence="1" id="KW-1133">Transmembrane helix</keyword>
<feature type="transmembrane region" description="Helical" evidence="1">
    <location>
        <begin position="20"/>
        <end position="41"/>
    </location>
</feature>
<accession>A0A6P6XK26</accession>
<name>A0A6P6XK26_DERPT</name>
<dbReference type="KEGG" id="dpte:113788491"/>
<gene>
    <name evidence="3" type="primary">LOC113788491</name>
</gene>
<dbReference type="InParanoid" id="A0A6P6XK26"/>
<sequence length="152" mass="17754">MMDYEISKPFMFPVKKWSLIILCSLNIILMIIYASLSNLLANRYLYDYEIDRDYRIDEVKMTVIIILLMISIFSISFSILGIVGAVRESFTITFVFTILAIINFAATLGNSIKRPYYIPCAIWAMLMIISAVFLTRDLHLCNQRKRNRIYQN</sequence>
<reference evidence="3" key="1">
    <citation type="submission" date="2025-08" db="UniProtKB">
        <authorList>
            <consortium name="RefSeq"/>
        </authorList>
    </citation>
    <scope>IDENTIFICATION</scope>
    <source>
        <strain evidence="3">Airmid</strain>
    </source>
</reference>
<feature type="transmembrane region" description="Helical" evidence="1">
    <location>
        <begin position="116"/>
        <end position="135"/>
    </location>
</feature>
<keyword evidence="1" id="KW-0812">Transmembrane</keyword>
<evidence type="ECO:0000313" key="2">
    <source>
        <dbReference type="Proteomes" id="UP000515146"/>
    </source>
</evidence>
<keyword evidence="2" id="KW-1185">Reference proteome</keyword>